<evidence type="ECO:0000313" key="2">
    <source>
        <dbReference type="EMBL" id="NEV63658.1"/>
    </source>
</evidence>
<gene>
    <name evidence="2" type="ORF">G3446_17470</name>
</gene>
<accession>A0A6M0K1M3</accession>
<comment type="caution">
    <text evidence="2">The sequence shown here is derived from an EMBL/GenBank/DDBJ whole genome shotgun (WGS) entry which is preliminary data.</text>
</comment>
<dbReference type="AlphaFoldDB" id="A0A6M0K1M3"/>
<sequence length="341" mass="37272">MKATPVRLSLLLSGLLAASAAYAEDPDPVTGNGDWIGKDQSTIPDSIPKIDIQAKYRVAAELPKVPTSLLQFEIRMIDPGRVDPSRDPIARAVDFDGKRSGLDKAEDGSSSLLLTDPDGRTIEYFSSGAVFYMEQELFSEQDDDIFSRGKWERDQAADWYADKAAAFLDSAGLRRRGMAPKDVSFMEVQSMGRKDAEAETRTLGAAAHFGYSIDGIPAWGPGAKTTVYFDGEGISGVYDALPNLEPAKEVAILPPEAALEAYMKSERPRSLYRLHTGAVEEVLIESVELVYYLGQSNRHQQIVSPHYLIRGSFLGKDVSGSAEKAEDALKSDFIWLEPAVG</sequence>
<feature type="chain" id="PRO_5027050861" evidence="1">
    <location>
        <begin position="24"/>
        <end position="341"/>
    </location>
</feature>
<name>A0A6M0K1M3_9GAMM</name>
<organism evidence="2 3">
    <name type="scientific">Thiorhodococcus minor</name>
    <dbReference type="NCBI Taxonomy" id="57489"/>
    <lineage>
        <taxon>Bacteria</taxon>
        <taxon>Pseudomonadati</taxon>
        <taxon>Pseudomonadota</taxon>
        <taxon>Gammaproteobacteria</taxon>
        <taxon>Chromatiales</taxon>
        <taxon>Chromatiaceae</taxon>
        <taxon>Thiorhodococcus</taxon>
    </lineage>
</organism>
<dbReference type="RefSeq" id="WP_164454121.1">
    <property type="nucleotide sequence ID" value="NZ_JAAIJQ010000058.1"/>
</dbReference>
<keyword evidence="3" id="KW-1185">Reference proteome</keyword>
<reference evidence="2 3" key="1">
    <citation type="submission" date="2020-02" db="EMBL/GenBank/DDBJ databases">
        <title>Genome sequences of Thiorhodococcus mannitoliphagus and Thiorhodococcus minor, purple sulfur photosynthetic bacteria in the gammaproteobacterial family, Chromatiaceae.</title>
        <authorList>
            <person name="Aviles F.A."/>
            <person name="Meyer T.E."/>
            <person name="Kyndt J.A."/>
        </authorList>
    </citation>
    <scope>NUCLEOTIDE SEQUENCE [LARGE SCALE GENOMIC DNA]</scope>
    <source>
        <strain evidence="2 3">DSM 11518</strain>
    </source>
</reference>
<dbReference type="Proteomes" id="UP000483379">
    <property type="component" value="Unassembled WGS sequence"/>
</dbReference>
<proteinExistence type="predicted"/>
<evidence type="ECO:0000256" key="1">
    <source>
        <dbReference type="SAM" id="SignalP"/>
    </source>
</evidence>
<dbReference type="EMBL" id="JAAIJQ010000058">
    <property type="protein sequence ID" value="NEV63658.1"/>
    <property type="molecule type" value="Genomic_DNA"/>
</dbReference>
<protein>
    <submittedName>
        <fullName evidence="2">Uncharacterized protein</fullName>
    </submittedName>
</protein>
<evidence type="ECO:0000313" key="3">
    <source>
        <dbReference type="Proteomes" id="UP000483379"/>
    </source>
</evidence>
<keyword evidence="1" id="KW-0732">Signal</keyword>
<feature type="signal peptide" evidence="1">
    <location>
        <begin position="1"/>
        <end position="23"/>
    </location>
</feature>